<reference evidence="3 4" key="1">
    <citation type="submission" date="2015-04" db="EMBL/GenBank/DDBJ databases">
        <title>Complete genome of flavobacterium.</title>
        <authorList>
            <person name="Kwon Y.M."/>
            <person name="Kim S.-J."/>
        </authorList>
    </citation>
    <scope>NUCLEOTIDE SEQUENCE [LARGE SCALE GENOMIC DNA]</scope>
    <source>
        <strain evidence="3 4">DK169</strain>
    </source>
</reference>
<dbReference type="Proteomes" id="UP000050827">
    <property type="component" value="Unassembled WGS sequence"/>
</dbReference>
<evidence type="ECO:0000313" key="4">
    <source>
        <dbReference type="Proteomes" id="UP000050827"/>
    </source>
</evidence>
<dbReference type="RefSeq" id="WP_055392218.1">
    <property type="nucleotide sequence ID" value="NZ_LCTZ01000002.1"/>
</dbReference>
<keyword evidence="1" id="KW-0732">Signal</keyword>
<dbReference type="Gene3D" id="2.60.120.560">
    <property type="entry name" value="Exo-inulinase, domain 1"/>
    <property type="match status" value="1"/>
</dbReference>
<sequence>MKQNLIAVVLALIATSINAQYKNVINYPGGRIAISHDGNNYDKDDYVAAAMNLALLEGTGLKSKLVHFDHSNHLKNKDSQYMEMLESVTKGVRHFNIDSTKIFDVQTQLDAAIANFKKEAEKSTENNPLWFCIGGPMEVPWQYINAVDPEKRKFITCISHSSWFNEDHVSPPEMTHTWEDIKALGVKTIRIKNQNKTEWNTKKENVFWMRDSKNPKLQWLYNRNAKKTFDSSDSGMLWWVVTGAENGGNENAGWQDYKPILDAISDNEKRGLPENLTTEEKGFKTIFNGKNLDGWYLKIRSRDLELAKKVFTVENEMIHVFGDSFPKEYNLNTGANDTHGLIYSEKAYSKYILRFEYKWGDRIANNFDKWQYDAGVYYHVINDKVWPTGIEYQIRYDHTTSRNHTGDLIRPSGADYDWFCNEEEIYLHPNDGGKLYTKKHWLHFASPTENFNALNNKWNQCEIIVMGDQYAIHKLNGEIVNMAFNLEPGAGIFGFQSETAEIFYRNIRIKEFDEIIPAEKFLKE</sequence>
<dbReference type="OrthoDB" id="259356at2"/>
<dbReference type="InterPro" id="IPR010496">
    <property type="entry name" value="AL/BT2_dom"/>
</dbReference>
<name>A0A0N8WFH2_9FLAO</name>
<dbReference type="AlphaFoldDB" id="A0A0N8WFH2"/>
<keyword evidence="4" id="KW-1185">Reference proteome</keyword>
<proteinExistence type="predicted"/>
<dbReference type="Pfam" id="PF06439">
    <property type="entry name" value="3keto-disac_hyd"/>
    <property type="match status" value="1"/>
</dbReference>
<dbReference type="STRING" id="346185.AAY42_01350"/>
<evidence type="ECO:0000259" key="2">
    <source>
        <dbReference type="Pfam" id="PF06439"/>
    </source>
</evidence>
<protein>
    <recommendedName>
        <fullName evidence="2">3-keto-alpha-glucoside-1,2-lyase/3-keto-2-hydroxy-glucal hydratase domain-containing protein</fullName>
    </recommendedName>
</protein>
<accession>A0A0N8WFH2</accession>
<comment type="caution">
    <text evidence="3">The sequence shown here is derived from an EMBL/GenBank/DDBJ whole genome shotgun (WGS) entry which is preliminary data.</text>
</comment>
<dbReference type="GO" id="GO:0016787">
    <property type="term" value="F:hydrolase activity"/>
    <property type="evidence" value="ECO:0007669"/>
    <property type="project" value="InterPro"/>
</dbReference>
<feature type="chain" id="PRO_5006033913" description="3-keto-alpha-glucoside-1,2-lyase/3-keto-2-hydroxy-glucal hydratase domain-containing protein" evidence="1">
    <location>
        <begin position="20"/>
        <end position="524"/>
    </location>
</feature>
<organism evidence="3 4">
    <name type="scientific">Flagellimonas eckloniae</name>
    <dbReference type="NCBI Taxonomy" id="346185"/>
    <lineage>
        <taxon>Bacteria</taxon>
        <taxon>Pseudomonadati</taxon>
        <taxon>Bacteroidota</taxon>
        <taxon>Flavobacteriia</taxon>
        <taxon>Flavobacteriales</taxon>
        <taxon>Flavobacteriaceae</taxon>
        <taxon>Flagellimonas</taxon>
    </lineage>
</organism>
<evidence type="ECO:0000313" key="3">
    <source>
        <dbReference type="EMBL" id="KQC28691.1"/>
    </source>
</evidence>
<feature type="signal peptide" evidence="1">
    <location>
        <begin position="1"/>
        <end position="19"/>
    </location>
</feature>
<feature type="domain" description="3-keto-alpha-glucoside-1,2-lyase/3-keto-2-hydroxy-glucal hydratase" evidence="2">
    <location>
        <begin position="282"/>
        <end position="510"/>
    </location>
</feature>
<gene>
    <name evidence="3" type="ORF">AAY42_01350</name>
</gene>
<evidence type="ECO:0000256" key="1">
    <source>
        <dbReference type="SAM" id="SignalP"/>
    </source>
</evidence>
<dbReference type="EMBL" id="LCTZ01000002">
    <property type="protein sequence ID" value="KQC28691.1"/>
    <property type="molecule type" value="Genomic_DNA"/>
</dbReference>